<sequence>MSLNQSCRTPVKGECMKQGQVQNKPPNIIFLVTPPSSKVDVLCHSHGNIQKVLLYNYFVNIGMPVAAVLSRSLFGCCVFTQRLINWRSPLSRLFGTFLHQWWLWKPFHGPKTNCASLSVTTNGYKEVFRVIKHFLQWYRGFINGKISEKSECFHQRSSQSTTRRSLDPTAIATTTETTTTTNR</sequence>
<keyword evidence="3" id="KW-1185">Reference proteome</keyword>
<gene>
    <name evidence="2" type="ORF">SEMRO_358_G125881.1</name>
</gene>
<evidence type="ECO:0000313" key="2">
    <source>
        <dbReference type="EMBL" id="CAB9508737.1"/>
    </source>
</evidence>
<organism evidence="2 3">
    <name type="scientific">Seminavis robusta</name>
    <dbReference type="NCBI Taxonomy" id="568900"/>
    <lineage>
        <taxon>Eukaryota</taxon>
        <taxon>Sar</taxon>
        <taxon>Stramenopiles</taxon>
        <taxon>Ochrophyta</taxon>
        <taxon>Bacillariophyta</taxon>
        <taxon>Bacillariophyceae</taxon>
        <taxon>Bacillariophycidae</taxon>
        <taxon>Naviculales</taxon>
        <taxon>Naviculaceae</taxon>
        <taxon>Seminavis</taxon>
    </lineage>
</organism>
<dbReference type="AlphaFoldDB" id="A0A9N8HDF9"/>
<name>A0A9N8HDF9_9STRA</name>
<protein>
    <submittedName>
        <fullName evidence="2">Uncharacterized protein</fullName>
    </submittedName>
</protein>
<accession>A0A9N8HDF9</accession>
<comment type="caution">
    <text evidence="2">The sequence shown here is derived from an EMBL/GenBank/DDBJ whole genome shotgun (WGS) entry which is preliminary data.</text>
</comment>
<proteinExistence type="predicted"/>
<evidence type="ECO:0000256" key="1">
    <source>
        <dbReference type="SAM" id="MobiDB-lite"/>
    </source>
</evidence>
<dbReference type="Proteomes" id="UP001153069">
    <property type="component" value="Unassembled WGS sequence"/>
</dbReference>
<reference evidence="2" key="1">
    <citation type="submission" date="2020-06" db="EMBL/GenBank/DDBJ databases">
        <authorList>
            <consortium name="Plant Systems Biology data submission"/>
        </authorList>
    </citation>
    <scope>NUCLEOTIDE SEQUENCE</scope>
    <source>
        <strain evidence="2">D6</strain>
    </source>
</reference>
<evidence type="ECO:0000313" key="3">
    <source>
        <dbReference type="Proteomes" id="UP001153069"/>
    </source>
</evidence>
<dbReference type="EMBL" id="CAICTM010000357">
    <property type="protein sequence ID" value="CAB9508737.1"/>
    <property type="molecule type" value="Genomic_DNA"/>
</dbReference>
<feature type="region of interest" description="Disordered" evidence="1">
    <location>
        <begin position="156"/>
        <end position="183"/>
    </location>
</feature>